<dbReference type="PROSITE" id="PS50969">
    <property type="entry name" value="FCP1"/>
    <property type="match status" value="1"/>
</dbReference>
<evidence type="ECO:0000313" key="4">
    <source>
        <dbReference type="EMBL" id="KNC97137.1"/>
    </source>
</evidence>
<feature type="compositionally biased region" description="Basic residues" evidence="1">
    <location>
        <begin position="74"/>
        <end position="83"/>
    </location>
</feature>
<dbReference type="CDD" id="cd07521">
    <property type="entry name" value="HAD_FCP1-like"/>
    <property type="match status" value="1"/>
</dbReference>
<dbReference type="EMBL" id="KQ257465">
    <property type="protein sequence ID" value="KNC97136.1"/>
    <property type="molecule type" value="Genomic_DNA"/>
</dbReference>
<name>A0A0L0H7E4_SPIPD</name>
<dbReference type="Pfam" id="PF03031">
    <property type="entry name" value="NIF"/>
    <property type="match status" value="1"/>
</dbReference>
<dbReference type="InterPro" id="IPR023214">
    <property type="entry name" value="HAD_sf"/>
</dbReference>
<evidence type="ECO:0000259" key="2">
    <source>
        <dbReference type="PROSITE" id="PS50969"/>
    </source>
</evidence>
<dbReference type="AlphaFoldDB" id="A0A0L0H7E4"/>
<evidence type="ECO:0000256" key="1">
    <source>
        <dbReference type="SAM" id="MobiDB-lite"/>
    </source>
</evidence>
<evidence type="ECO:0000313" key="3">
    <source>
        <dbReference type="EMBL" id="KNC97136.1"/>
    </source>
</evidence>
<dbReference type="OrthoDB" id="277011at2759"/>
<dbReference type="RefSeq" id="XP_016605177.1">
    <property type="nucleotide sequence ID" value="XM_016755694.1"/>
</dbReference>
<proteinExistence type="predicted"/>
<organism evidence="4 5">
    <name type="scientific">Spizellomyces punctatus (strain DAOM BR117)</name>
    <dbReference type="NCBI Taxonomy" id="645134"/>
    <lineage>
        <taxon>Eukaryota</taxon>
        <taxon>Fungi</taxon>
        <taxon>Fungi incertae sedis</taxon>
        <taxon>Chytridiomycota</taxon>
        <taxon>Chytridiomycota incertae sedis</taxon>
        <taxon>Chytridiomycetes</taxon>
        <taxon>Spizellomycetales</taxon>
        <taxon>Spizellomycetaceae</taxon>
        <taxon>Spizellomyces</taxon>
    </lineage>
</organism>
<gene>
    <name evidence="4" type="ORF">SPPG_07528</name>
</gene>
<dbReference type="NCBIfam" id="TIGR02251">
    <property type="entry name" value="HIF-SF_euk"/>
    <property type="match status" value="1"/>
</dbReference>
<keyword evidence="5" id="KW-1185">Reference proteome</keyword>
<dbReference type="eggNOG" id="KOG1605">
    <property type="taxonomic scope" value="Eukaryota"/>
</dbReference>
<dbReference type="PANTHER" id="PTHR12210">
    <property type="entry name" value="DULLARD PROTEIN PHOSPHATASE"/>
    <property type="match status" value="1"/>
</dbReference>
<dbReference type="GeneID" id="27690737"/>
<dbReference type="VEuPathDB" id="FungiDB:SPPG_07528"/>
<feature type="region of interest" description="Disordered" evidence="1">
    <location>
        <begin position="62"/>
        <end position="167"/>
    </location>
</feature>
<accession>A0A0L0H7E4</accession>
<dbReference type="GO" id="GO:0016791">
    <property type="term" value="F:phosphatase activity"/>
    <property type="evidence" value="ECO:0007669"/>
    <property type="project" value="InterPro"/>
</dbReference>
<feature type="domain" description="FCP1 homology" evidence="2">
    <location>
        <begin position="170"/>
        <end position="329"/>
    </location>
</feature>
<dbReference type="InterPro" id="IPR050365">
    <property type="entry name" value="TIM50"/>
</dbReference>
<dbReference type="FunFam" id="3.40.50.1000:FF:000093">
    <property type="entry name" value="NLI interacting factor-like phosphatase family protein"/>
    <property type="match status" value="1"/>
</dbReference>
<dbReference type="InterPro" id="IPR036412">
    <property type="entry name" value="HAD-like_sf"/>
</dbReference>
<dbReference type="Proteomes" id="UP000053201">
    <property type="component" value="Unassembled WGS sequence"/>
</dbReference>
<dbReference type="SMART" id="SM00577">
    <property type="entry name" value="CPDc"/>
    <property type="match status" value="1"/>
</dbReference>
<sequence>MSYTMVKAGVSLVPSEDATEPILTQAAETLWSYLTWSIQWILRIFIGLLPVSSWRQRLQAGRVRLGSTSEAASAKRRGGKVSKGKLATGSPSPRRSRRLKEKQGSGSSGSGVSSSSSSSSESDSITDSDSNASDVQHPRQLGHLRGPRASKTPPVKRSATQNTLRRTPSIPCRKKTLVLDLDETLIHSTSRHSRNYDHVVEVTVDRHVCLYYVFKRPFCDFFLQKVSEWYNVVIFTASMPEYADPVIDWLDPRRNMVSQRLFRQACRHSNGTYIKNLAIVEPDLSQVCLVDNSPISYQDNEDNGIPIEGWISDPRDEALLDMLLFLDALRYVDDVRHVLSMK</sequence>
<feature type="compositionally biased region" description="Low complexity" evidence="1">
    <location>
        <begin position="110"/>
        <end position="130"/>
    </location>
</feature>
<evidence type="ECO:0000313" key="5">
    <source>
        <dbReference type="Proteomes" id="UP000053201"/>
    </source>
</evidence>
<dbReference type="OMA" id="GRELHKI"/>
<dbReference type="Gene3D" id="3.40.50.1000">
    <property type="entry name" value="HAD superfamily/HAD-like"/>
    <property type="match status" value="1"/>
</dbReference>
<dbReference type="RefSeq" id="XP_016605176.1">
    <property type="nucleotide sequence ID" value="XM_016755693.1"/>
</dbReference>
<dbReference type="SUPFAM" id="SSF56784">
    <property type="entry name" value="HAD-like"/>
    <property type="match status" value="1"/>
</dbReference>
<dbReference type="STRING" id="645134.A0A0L0H7E4"/>
<dbReference type="InterPro" id="IPR011948">
    <property type="entry name" value="Dullard_phosphatase"/>
</dbReference>
<dbReference type="EMBL" id="KQ257465">
    <property type="protein sequence ID" value="KNC97137.1"/>
    <property type="molecule type" value="Genomic_DNA"/>
</dbReference>
<reference evidence="4 5" key="1">
    <citation type="submission" date="2009-08" db="EMBL/GenBank/DDBJ databases">
        <title>The Genome Sequence of Spizellomyces punctatus strain DAOM BR117.</title>
        <authorList>
            <consortium name="The Broad Institute Genome Sequencing Platform"/>
            <person name="Russ C."/>
            <person name="Cuomo C."/>
            <person name="Shea T."/>
            <person name="Young S.K."/>
            <person name="Zeng Q."/>
            <person name="Koehrsen M."/>
            <person name="Haas B."/>
            <person name="Borodovsky M."/>
            <person name="Guigo R."/>
            <person name="Alvarado L."/>
            <person name="Berlin A."/>
            <person name="Bochicchio J."/>
            <person name="Borenstein D."/>
            <person name="Chapman S."/>
            <person name="Chen Z."/>
            <person name="Engels R."/>
            <person name="Freedman E."/>
            <person name="Gellesch M."/>
            <person name="Goldberg J."/>
            <person name="Griggs A."/>
            <person name="Gujja S."/>
            <person name="Heiman D."/>
            <person name="Hepburn T."/>
            <person name="Howarth C."/>
            <person name="Jen D."/>
            <person name="Larson L."/>
            <person name="Lewis B."/>
            <person name="Mehta T."/>
            <person name="Park D."/>
            <person name="Pearson M."/>
            <person name="Roberts A."/>
            <person name="Saif S."/>
            <person name="Shenoy N."/>
            <person name="Sisk P."/>
            <person name="Stolte C."/>
            <person name="Sykes S."/>
            <person name="Thomson T."/>
            <person name="Walk T."/>
            <person name="White J."/>
            <person name="Yandava C."/>
            <person name="Burger G."/>
            <person name="Gray M.W."/>
            <person name="Holland P.W.H."/>
            <person name="King N."/>
            <person name="Lang F.B.F."/>
            <person name="Roger A.J."/>
            <person name="Ruiz-Trillo I."/>
            <person name="Lander E."/>
            <person name="Nusbaum C."/>
        </authorList>
    </citation>
    <scope>NUCLEOTIDE SEQUENCE [LARGE SCALE GENOMIC DNA]</scope>
    <source>
        <strain evidence="4 5">DAOM BR117</strain>
    </source>
</reference>
<dbReference type="InterPro" id="IPR004274">
    <property type="entry name" value="FCP1_dom"/>
</dbReference>
<dbReference type="FunCoup" id="A0A0L0H7E4">
    <property type="interactions" value="108"/>
</dbReference>
<protein>
    <submittedName>
        <fullName evidence="3 4">Dullard-like phosphatase domain-containing protein</fullName>
    </submittedName>
</protein>